<accession>A0A0H5BLB7</accession>
<dbReference type="InterPro" id="IPR001163">
    <property type="entry name" value="Sm_dom_euk/arc"/>
</dbReference>
<dbReference type="EMBL" id="AB996601">
    <property type="protein sequence ID" value="BAS01707.1"/>
    <property type="molecule type" value="Genomic_DNA"/>
</dbReference>
<protein>
    <submittedName>
        <fullName evidence="2">mRNA splicing factor snRNP Sm-D</fullName>
    </submittedName>
</protein>
<dbReference type="AlphaFoldDB" id="A0A0H5BLB7"/>
<dbReference type="InterPro" id="IPR010920">
    <property type="entry name" value="LSM_dom_sf"/>
</dbReference>
<sequence length="94" mass="11101">MNKIIKYLSNLYNETIELNLKNKSKIIGVLVSKYFLKKDVDPNGNFYMNVAKIFYPKQKTFFVTEVVVRGSSLKYIVFPENKKIQEIFNELNKQ</sequence>
<evidence type="ECO:0000259" key="1">
    <source>
        <dbReference type="SMART" id="SM00651"/>
    </source>
</evidence>
<reference evidence="2" key="1">
    <citation type="journal article" date="2015" name="Genome Biol. Evol.">
        <title>Nucleomorph Genome Sequences of Two Chlorarachniophytes, Amorphochlora amoebiformis and Lotharella vacuolata.</title>
        <authorList>
            <person name="Suzuki S."/>
            <person name="Shirato S."/>
            <person name="Hirakawa Y."/>
            <person name="Ishida K."/>
        </authorList>
    </citation>
    <scope>NUCLEOTIDE SEQUENCE</scope>
    <source>
        <strain evidence="2">CCMP240</strain>
    </source>
</reference>
<dbReference type="Pfam" id="PF01423">
    <property type="entry name" value="LSM"/>
    <property type="match status" value="1"/>
</dbReference>
<feature type="domain" description="Sm" evidence="1">
    <location>
        <begin position="6"/>
        <end position="78"/>
    </location>
</feature>
<name>A0A0H5BLB7_9EUKA</name>
<keyword evidence="2" id="KW-0542">Nucleomorph</keyword>
<gene>
    <name evidence="2" type="primary">snRNPSm-D</name>
</gene>
<organism evidence="2">
    <name type="scientific">Lotharella vacuolata</name>
    <dbReference type="NCBI Taxonomy" id="74820"/>
    <lineage>
        <taxon>Eukaryota</taxon>
        <taxon>Sar</taxon>
        <taxon>Rhizaria</taxon>
        <taxon>Cercozoa</taxon>
        <taxon>Chlorarachniophyceae</taxon>
        <taxon>Lotharella</taxon>
    </lineage>
</organism>
<dbReference type="Gene3D" id="2.30.30.100">
    <property type="match status" value="1"/>
</dbReference>
<proteinExistence type="predicted"/>
<evidence type="ECO:0000313" key="2">
    <source>
        <dbReference type="EMBL" id="BAS01707.1"/>
    </source>
</evidence>
<dbReference type="SMART" id="SM00651">
    <property type="entry name" value="Sm"/>
    <property type="match status" value="1"/>
</dbReference>
<dbReference type="SUPFAM" id="SSF50182">
    <property type="entry name" value="Sm-like ribonucleoproteins"/>
    <property type="match status" value="1"/>
</dbReference>
<geneLocation type="nucleomorph" evidence="2"/>